<dbReference type="SUPFAM" id="SSF54593">
    <property type="entry name" value="Glyoxalase/Bleomycin resistance protein/Dihydroxybiphenyl dioxygenase"/>
    <property type="match status" value="1"/>
</dbReference>
<dbReference type="RefSeq" id="WP_061804470.1">
    <property type="nucleotide sequence ID" value="NZ_FOXX01000029.1"/>
</dbReference>
<dbReference type="Proteomes" id="UP000182762">
    <property type="component" value="Unassembled WGS sequence"/>
</dbReference>
<comment type="similarity">
    <text evidence="1">Belongs to the bleomycin resistance protein family.</text>
</comment>
<proteinExistence type="inferred from homology"/>
<dbReference type="InterPro" id="IPR000335">
    <property type="entry name" value="Bleomycin-R"/>
</dbReference>
<reference evidence="5 6" key="1">
    <citation type="submission" date="2016-10" db="EMBL/GenBank/DDBJ databases">
        <authorList>
            <person name="Varghese N."/>
            <person name="Submissions S."/>
        </authorList>
    </citation>
    <scope>NUCLEOTIDE SEQUENCE [LARGE SCALE GENOMIC DNA]</scope>
    <source>
        <strain evidence="5 6">DSM 13796</strain>
    </source>
</reference>
<evidence type="ECO:0000256" key="1">
    <source>
        <dbReference type="ARBA" id="ARBA00011051"/>
    </source>
</evidence>
<feature type="domain" description="VOC" evidence="4">
    <location>
        <begin position="2"/>
        <end position="126"/>
    </location>
</feature>
<gene>
    <name evidence="5" type="ORF">SAMN02745910_05155</name>
</gene>
<dbReference type="InterPro" id="IPR037523">
    <property type="entry name" value="VOC_core"/>
</dbReference>
<accession>A0A1I6C6T2</accession>
<evidence type="ECO:0000256" key="2">
    <source>
        <dbReference type="ARBA" id="ARBA00021572"/>
    </source>
</evidence>
<keyword evidence="3" id="KW-0046">Antibiotic resistance</keyword>
<evidence type="ECO:0000256" key="3">
    <source>
        <dbReference type="ARBA" id="ARBA00023251"/>
    </source>
</evidence>
<dbReference type="CDD" id="cd08349">
    <property type="entry name" value="BLMA_like"/>
    <property type="match status" value="1"/>
</dbReference>
<name>A0A1I6C6T2_9BACI</name>
<evidence type="ECO:0000313" key="5">
    <source>
        <dbReference type="EMBL" id="SFQ88878.1"/>
    </source>
</evidence>
<comment type="caution">
    <text evidence="5">The sequence shown here is derived from an EMBL/GenBank/DDBJ whole genome shotgun (WGS) entry which is preliminary data.</text>
</comment>
<evidence type="ECO:0000259" key="4">
    <source>
        <dbReference type="PROSITE" id="PS51819"/>
    </source>
</evidence>
<dbReference type="Gene3D" id="3.10.180.10">
    <property type="entry name" value="2,3-Dihydroxybiphenyl 1,2-Dioxygenase, domain 1"/>
    <property type="match status" value="1"/>
</dbReference>
<dbReference type="Pfam" id="PF00903">
    <property type="entry name" value="Glyoxalase"/>
    <property type="match status" value="1"/>
</dbReference>
<dbReference type="GeneID" id="93713660"/>
<keyword evidence="6" id="KW-1185">Reference proteome</keyword>
<sequence>MEFNKLIPELSVKDIQKSKKFYLDVLGFQLIYERIEDQFAFISLNGAQMMIEQCNGHWQTGKLEYPYGRGINFQIEIENIEILLENLKKHNIPLFRDLMTNCYSGFTQKEFIVQDLDGYLLRFCQSY</sequence>
<evidence type="ECO:0000313" key="6">
    <source>
        <dbReference type="Proteomes" id="UP000182762"/>
    </source>
</evidence>
<dbReference type="InterPro" id="IPR004360">
    <property type="entry name" value="Glyas_Fos-R_dOase_dom"/>
</dbReference>
<dbReference type="EMBL" id="FOXX01000029">
    <property type="protein sequence ID" value="SFQ88878.1"/>
    <property type="molecule type" value="Genomic_DNA"/>
</dbReference>
<protein>
    <recommendedName>
        <fullName evidence="2">Bleomycin resistance protein</fullName>
    </recommendedName>
</protein>
<dbReference type="PROSITE" id="PS51819">
    <property type="entry name" value="VOC"/>
    <property type="match status" value="1"/>
</dbReference>
<dbReference type="InterPro" id="IPR029068">
    <property type="entry name" value="Glyas_Bleomycin-R_OHBP_Dase"/>
</dbReference>
<organism evidence="5 6">
    <name type="scientific">Priestia endophytica DSM 13796</name>
    <dbReference type="NCBI Taxonomy" id="1121089"/>
    <lineage>
        <taxon>Bacteria</taxon>
        <taxon>Bacillati</taxon>
        <taxon>Bacillota</taxon>
        <taxon>Bacilli</taxon>
        <taxon>Bacillales</taxon>
        <taxon>Bacillaceae</taxon>
        <taxon>Priestia</taxon>
    </lineage>
</organism>